<evidence type="ECO:0000256" key="1">
    <source>
        <dbReference type="SAM" id="Phobius"/>
    </source>
</evidence>
<feature type="transmembrane region" description="Helical" evidence="1">
    <location>
        <begin position="218"/>
        <end position="242"/>
    </location>
</feature>
<sequence>MLMNGDEVTMIEIVKIESKRILSKRTILLSFVMIFLFSACSLYLSLRHYEVLDVNGETITWQENLTHAKTYLQGKAIDWELLSFMRQQENNVYIDEYSIDEIVRLNYGKSVQELTNVEIDNFYQARLSQIRSMLWENRYIQYTQEEKESFLQKASELSEIPYDYAEGWKVLNRDMSTFVPLLILFISVLLFPLFGNDPKVNMTELYRSTRYGKKKLDTARILTALAVGSALYFVGIFVFFVIKMIPFGLNGGMQYIQSNMTTFFSLYNITYLQQFFINAVVGFVALLLDICILILITVVMEKIMNSAVVFAFFWITLLLFDQMYIWQVNHYFANFMPLRLTAFSHYYTGNEVYRFFGISFSVLSWSILLSGMIAGVLLVLAISWQKIKRKRGLY</sequence>
<keyword evidence="3" id="KW-1185">Reference proteome</keyword>
<keyword evidence="1" id="KW-0812">Transmembrane</keyword>
<name>A0A6N7W7T1_9FIRM</name>
<comment type="caution">
    <text evidence="2">The sequence shown here is derived from an EMBL/GenBank/DDBJ whole genome shotgun (WGS) entry which is preliminary data.</text>
</comment>
<dbReference type="GeneID" id="86056201"/>
<feature type="transmembrane region" description="Helical" evidence="1">
    <location>
        <begin position="307"/>
        <end position="326"/>
    </location>
</feature>
<dbReference type="EMBL" id="VUMI01000062">
    <property type="protein sequence ID" value="MSS91311.1"/>
    <property type="molecule type" value="Genomic_DNA"/>
</dbReference>
<keyword evidence="1" id="KW-1133">Transmembrane helix</keyword>
<feature type="transmembrane region" description="Helical" evidence="1">
    <location>
        <begin position="178"/>
        <end position="197"/>
    </location>
</feature>
<feature type="transmembrane region" description="Helical" evidence="1">
    <location>
        <begin position="27"/>
        <end position="46"/>
    </location>
</feature>
<organism evidence="2 3">
    <name type="scientific">Eisenbergiella porci</name>
    <dbReference type="NCBI Taxonomy" id="2652274"/>
    <lineage>
        <taxon>Bacteria</taxon>
        <taxon>Bacillati</taxon>
        <taxon>Bacillota</taxon>
        <taxon>Clostridia</taxon>
        <taxon>Lachnospirales</taxon>
        <taxon>Lachnospiraceae</taxon>
        <taxon>Eisenbergiella</taxon>
    </lineage>
</organism>
<evidence type="ECO:0000313" key="3">
    <source>
        <dbReference type="Proteomes" id="UP000436047"/>
    </source>
</evidence>
<feature type="transmembrane region" description="Helical" evidence="1">
    <location>
        <begin position="275"/>
        <end position="300"/>
    </location>
</feature>
<feature type="transmembrane region" description="Helical" evidence="1">
    <location>
        <begin position="362"/>
        <end position="384"/>
    </location>
</feature>
<evidence type="ECO:0000313" key="2">
    <source>
        <dbReference type="EMBL" id="MSS91311.1"/>
    </source>
</evidence>
<accession>A0A6N7W7T1</accession>
<proteinExistence type="predicted"/>
<dbReference type="AlphaFoldDB" id="A0A6N7W7T1"/>
<gene>
    <name evidence="2" type="ORF">FYJ45_24665</name>
</gene>
<protein>
    <submittedName>
        <fullName evidence="2">Uncharacterized protein</fullName>
    </submittedName>
</protein>
<reference evidence="2 3" key="1">
    <citation type="submission" date="2019-08" db="EMBL/GenBank/DDBJ databases">
        <title>In-depth cultivation of the pig gut microbiome towards novel bacterial diversity and tailored functional studies.</title>
        <authorList>
            <person name="Wylensek D."/>
            <person name="Hitch T.C.A."/>
            <person name="Clavel T."/>
        </authorList>
    </citation>
    <scope>NUCLEOTIDE SEQUENCE [LARGE SCALE GENOMIC DNA]</scope>
    <source>
        <strain evidence="2 3">WCA-389-WT-23B</strain>
    </source>
</reference>
<dbReference type="RefSeq" id="WP_154467665.1">
    <property type="nucleotide sequence ID" value="NZ_VUMI01000062.1"/>
</dbReference>
<dbReference type="Proteomes" id="UP000436047">
    <property type="component" value="Unassembled WGS sequence"/>
</dbReference>
<keyword evidence="1" id="KW-0472">Membrane</keyword>